<name>A0A8J6BKD2_ELECQ</name>
<organism evidence="1 2">
    <name type="scientific">Eleutherodactylus coqui</name>
    <name type="common">Puerto Rican coqui</name>
    <dbReference type="NCBI Taxonomy" id="57060"/>
    <lineage>
        <taxon>Eukaryota</taxon>
        <taxon>Metazoa</taxon>
        <taxon>Chordata</taxon>
        <taxon>Craniata</taxon>
        <taxon>Vertebrata</taxon>
        <taxon>Euteleostomi</taxon>
        <taxon>Amphibia</taxon>
        <taxon>Batrachia</taxon>
        <taxon>Anura</taxon>
        <taxon>Neobatrachia</taxon>
        <taxon>Hyloidea</taxon>
        <taxon>Eleutherodactylidae</taxon>
        <taxon>Eleutherodactylinae</taxon>
        <taxon>Eleutherodactylus</taxon>
        <taxon>Eleutherodactylus</taxon>
    </lineage>
</organism>
<keyword evidence="2" id="KW-1185">Reference proteome</keyword>
<sequence length="84" mass="9558">MRLSVSRTPAKGAITWDASKSEVRRDIKCHPMMCKQAELTLGDAKTFLFHSTNRNTLNPRNATTSYDEARTTYYSSAFWPISPE</sequence>
<protein>
    <submittedName>
        <fullName evidence="1">Uncharacterized protein</fullName>
    </submittedName>
</protein>
<dbReference type="AlphaFoldDB" id="A0A8J6BKD2"/>
<comment type="caution">
    <text evidence="1">The sequence shown here is derived from an EMBL/GenBank/DDBJ whole genome shotgun (WGS) entry which is preliminary data.</text>
</comment>
<proteinExistence type="predicted"/>
<evidence type="ECO:0000313" key="1">
    <source>
        <dbReference type="EMBL" id="KAG9461743.1"/>
    </source>
</evidence>
<gene>
    <name evidence="1" type="ORF">GDO78_015871</name>
</gene>
<evidence type="ECO:0000313" key="2">
    <source>
        <dbReference type="Proteomes" id="UP000770717"/>
    </source>
</evidence>
<accession>A0A8J6BKD2</accession>
<reference evidence="1" key="1">
    <citation type="thesis" date="2020" institute="ProQuest LLC" country="789 East Eisenhower Parkway, Ann Arbor, MI, USA">
        <title>Comparative Genomics and Chromosome Evolution.</title>
        <authorList>
            <person name="Mudd A.B."/>
        </authorList>
    </citation>
    <scope>NUCLEOTIDE SEQUENCE</scope>
    <source>
        <strain evidence="1">HN-11 Male</strain>
        <tissue evidence="1">Kidney and liver</tissue>
    </source>
</reference>
<dbReference type="Proteomes" id="UP000770717">
    <property type="component" value="Unassembled WGS sequence"/>
</dbReference>
<dbReference type="EMBL" id="WNTK01017037">
    <property type="protein sequence ID" value="KAG9461743.1"/>
    <property type="molecule type" value="Genomic_DNA"/>
</dbReference>